<evidence type="ECO:0000313" key="10">
    <source>
        <dbReference type="EMBL" id="GAA2671047.1"/>
    </source>
</evidence>
<evidence type="ECO:0000256" key="2">
    <source>
        <dbReference type="ARBA" id="ARBA00008072"/>
    </source>
</evidence>
<evidence type="ECO:0000259" key="9">
    <source>
        <dbReference type="SMART" id="SM00829"/>
    </source>
</evidence>
<dbReference type="EC" id="1.1.1.1" evidence="3"/>
<dbReference type="NCBIfam" id="TIGR02822">
    <property type="entry name" value="adh_fam_2"/>
    <property type="match status" value="1"/>
</dbReference>
<evidence type="ECO:0000256" key="8">
    <source>
        <dbReference type="ARBA" id="ARBA00049243"/>
    </source>
</evidence>
<comment type="catalytic activity">
    <reaction evidence="7">
        <text>a secondary alcohol + NAD(+) = a ketone + NADH + H(+)</text>
        <dbReference type="Rhea" id="RHEA:10740"/>
        <dbReference type="ChEBI" id="CHEBI:15378"/>
        <dbReference type="ChEBI" id="CHEBI:17087"/>
        <dbReference type="ChEBI" id="CHEBI:35681"/>
        <dbReference type="ChEBI" id="CHEBI:57540"/>
        <dbReference type="ChEBI" id="CHEBI:57945"/>
        <dbReference type="EC" id="1.1.1.1"/>
    </reaction>
</comment>
<dbReference type="Gene3D" id="3.40.50.720">
    <property type="entry name" value="NAD(P)-binding Rossmann-like Domain"/>
    <property type="match status" value="1"/>
</dbReference>
<dbReference type="SUPFAM" id="SSF51735">
    <property type="entry name" value="NAD(P)-binding Rossmann-fold domains"/>
    <property type="match status" value="1"/>
</dbReference>
<reference evidence="11" key="1">
    <citation type="journal article" date="2019" name="Int. J. Syst. Evol. Microbiol.">
        <title>The Global Catalogue of Microorganisms (GCM) 10K type strain sequencing project: providing services to taxonomists for standard genome sequencing and annotation.</title>
        <authorList>
            <consortium name="The Broad Institute Genomics Platform"/>
            <consortium name="The Broad Institute Genome Sequencing Center for Infectious Disease"/>
            <person name="Wu L."/>
            <person name="Ma J."/>
        </authorList>
    </citation>
    <scope>NUCLEOTIDE SEQUENCE [LARGE SCALE GENOMIC DNA]</scope>
    <source>
        <strain evidence="11">JCM 16374</strain>
    </source>
</reference>
<name>A0ABP6ES45_9ACTN</name>
<evidence type="ECO:0000256" key="5">
    <source>
        <dbReference type="ARBA" id="ARBA00022833"/>
    </source>
</evidence>
<comment type="catalytic activity">
    <reaction evidence="8">
        <text>a primary alcohol + NAD(+) = an aldehyde + NADH + H(+)</text>
        <dbReference type="Rhea" id="RHEA:10736"/>
        <dbReference type="ChEBI" id="CHEBI:15378"/>
        <dbReference type="ChEBI" id="CHEBI:15734"/>
        <dbReference type="ChEBI" id="CHEBI:17478"/>
        <dbReference type="ChEBI" id="CHEBI:57540"/>
        <dbReference type="ChEBI" id="CHEBI:57945"/>
        <dbReference type="EC" id="1.1.1.1"/>
    </reaction>
</comment>
<evidence type="ECO:0000256" key="3">
    <source>
        <dbReference type="ARBA" id="ARBA00013190"/>
    </source>
</evidence>
<organism evidence="10 11">
    <name type="scientific">Streptomyces lunalinharesii</name>
    <dbReference type="NCBI Taxonomy" id="333384"/>
    <lineage>
        <taxon>Bacteria</taxon>
        <taxon>Bacillati</taxon>
        <taxon>Actinomycetota</taxon>
        <taxon>Actinomycetes</taxon>
        <taxon>Kitasatosporales</taxon>
        <taxon>Streptomycetaceae</taxon>
        <taxon>Streptomyces</taxon>
    </lineage>
</organism>
<dbReference type="PROSITE" id="PS00059">
    <property type="entry name" value="ADH_ZINC"/>
    <property type="match status" value="1"/>
</dbReference>
<evidence type="ECO:0000256" key="7">
    <source>
        <dbReference type="ARBA" id="ARBA00049164"/>
    </source>
</evidence>
<protein>
    <recommendedName>
        <fullName evidence="3">alcohol dehydrogenase</fullName>
        <ecNumber evidence="3">1.1.1.1</ecNumber>
    </recommendedName>
</protein>
<evidence type="ECO:0000256" key="1">
    <source>
        <dbReference type="ARBA" id="ARBA00001947"/>
    </source>
</evidence>
<dbReference type="InterPro" id="IPR020843">
    <property type="entry name" value="ER"/>
</dbReference>
<evidence type="ECO:0000256" key="4">
    <source>
        <dbReference type="ARBA" id="ARBA00022723"/>
    </source>
</evidence>
<keyword evidence="4" id="KW-0479">Metal-binding</keyword>
<dbReference type="PANTHER" id="PTHR42940:SF8">
    <property type="entry name" value="VACUOLAR PROTEIN SORTING-ASSOCIATED PROTEIN 11"/>
    <property type="match status" value="1"/>
</dbReference>
<dbReference type="SMART" id="SM00829">
    <property type="entry name" value="PKS_ER"/>
    <property type="match status" value="1"/>
</dbReference>
<dbReference type="EMBL" id="BAAARK010000015">
    <property type="protein sequence ID" value="GAA2671047.1"/>
    <property type="molecule type" value="Genomic_DNA"/>
</dbReference>
<comment type="cofactor">
    <cofactor evidence="1">
        <name>Zn(2+)</name>
        <dbReference type="ChEBI" id="CHEBI:29105"/>
    </cofactor>
</comment>
<dbReference type="Proteomes" id="UP001500994">
    <property type="component" value="Unassembled WGS sequence"/>
</dbReference>
<comment type="caution">
    <text evidence="10">The sequence shown here is derived from an EMBL/GenBank/DDBJ whole genome shotgun (WGS) entry which is preliminary data.</text>
</comment>
<keyword evidence="5" id="KW-0862">Zinc</keyword>
<keyword evidence="6" id="KW-0560">Oxidoreductase</keyword>
<dbReference type="InterPro" id="IPR011032">
    <property type="entry name" value="GroES-like_sf"/>
</dbReference>
<dbReference type="InterPro" id="IPR013154">
    <property type="entry name" value="ADH-like_N"/>
</dbReference>
<dbReference type="Pfam" id="PF08240">
    <property type="entry name" value="ADH_N"/>
    <property type="match status" value="1"/>
</dbReference>
<dbReference type="PANTHER" id="PTHR42940">
    <property type="entry name" value="ALCOHOL DEHYDROGENASE 1-RELATED"/>
    <property type="match status" value="1"/>
</dbReference>
<proteinExistence type="inferred from homology"/>
<dbReference type="RefSeq" id="WP_344579142.1">
    <property type="nucleotide sequence ID" value="NZ_BAAARK010000015.1"/>
</dbReference>
<dbReference type="SUPFAM" id="SSF50129">
    <property type="entry name" value="GroES-like"/>
    <property type="match status" value="1"/>
</dbReference>
<dbReference type="InterPro" id="IPR002328">
    <property type="entry name" value="ADH_Zn_CS"/>
</dbReference>
<dbReference type="InterPro" id="IPR036291">
    <property type="entry name" value="NAD(P)-bd_dom_sf"/>
</dbReference>
<dbReference type="CDD" id="cd08298">
    <property type="entry name" value="CAD2"/>
    <property type="match status" value="1"/>
</dbReference>
<evidence type="ECO:0000256" key="6">
    <source>
        <dbReference type="ARBA" id="ARBA00023002"/>
    </source>
</evidence>
<gene>
    <name evidence="10" type="ORF">GCM10009864_46580</name>
</gene>
<keyword evidence="11" id="KW-1185">Reference proteome</keyword>
<dbReference type="InterPro" id="IPR014187">
    <property type="entry name" value="ADH_Zn_typ-2"/>
</dbReference>
<sequence>MACAAHPQTLTGWAVERPGPIASGPLASVRRPVPEPGPGELLVTVEACGVCRTDLHLAEGDLPPHRPATVPGHEIVGRVAAAGAAVTRFRTGDRVGGAWLRATCGRCRYCRAGAENLCPSSRYTGWDADGGFADLTLLPADYAYPLPESTPATTLAPLLCAGIIGYRALRRCALPPGGRLGLYGFGGSAHLTAQVAVAEGARLHVLTRSARARELARSLGAVSTGGAYDRPPEPLDSAILFAPVGDLVPVALAALDRSGTLAVAGIHLTDIPPLTYQEHLFYERNLCSVTANTRLDGQEFLRTAARIGIRVTTTPYPLGRAPEALADLAGDRVQGAAVLVPDAEFSGS</sequence>
<comment type="similarity">
    <text evidence="2">Belongs to the zinc-containing alcohol dehydrogenase family.</text>
</comment>
<feature type="domain" description="Enoyl reductase (ER)" evidence="9">
    <location>
        <begin position="24"/>
        <end position="339"/>
    </location>
</feature>
<dbReference type="Gene3D" id="3.90.180.10">
    <property type="entry name" value="Medium-chain alcohol dehydrogenases, catalytic domain"/>
    <property type="match status" value="1"/>
</dbReference>
<evidence type="ECO:0000313" key="11">
    <source>
        <dbReference type="Proteomes" id="UP001500994"/>
    </source>
</evidence>
<accession>A0ABP6ES45</accession>